<dbReference type="AlphaFoldDB" id="A0A2J6QG14"/>
<feature type="compositionally biased region" description="Low complexity" evidence="1">
    <location>
        <begin position="1"/>
        <end position="23"/>
    </location>
</feature>
<dbReference type="Proteomes" id="UP000235672">
    <property type="component" value="Unassembled WGS sequence"/>
</dbReference>
<feature type="region of interest" description="Disordered" evidence="1">
    <location>
        <begin position="1"/>
        <end position="83"/>
    </location>
</feature>
<dbReference type="EMBL" id="KZ613471">
    <property type="protein sequence ID" value="PMD25196.1"/>
    <property type="molecule type" value="Genomic_DNA"/>
</dbReference>
<evidence type="ECO:0000256" key="1">
    <source>
        <dbReference type="SAM" id="MobiDB-lite"/>
    </source>
</evidence>
<accession>A0A2J6QG14</accession>
<proteinExistence type="predicted"/>
<reference evidence="2 3" key="1">
    <citation type="submission" date="2016-05" db="EMBL/GenBank/DDBJ databases">
        <title>A degradative enzymes factory behind the ericoid mycorrhizal symbiosis.</title>
        <authorList>
            <consortium name="DOE Joint Genome Institute"/>
            <person name="Martino E."/>
            <person name="Morin E."/>
            <person name="Grelet G."/>
            <person name="Kuo A."/>
            <person name="Kohler A."/>
            <person name="Daghino S."/>
            <person name="Barry K."/>
            <person name="Choi C."/>
            <person name="Cichocki N."/>
            <person name="Clum A."/>
            <person name="Copeland A."/>
            <person name="Hainaut M."/>
            <person name="Haridas S."/>
            <person name="Labutti K."/>
            <person name="Lindquist E."/>
            <person name="Lipzen A."/>
            <person name="Khouja H.-R."/>
            <person name="Murat C."/>
            <person name="Ohm R."/>
            <person name="Olson A."/>
            <person name="Spatafora J."/>
            <person name="Veneault-Fourrey C."/>
            <person name="Henrissat B."/>
            <person name="Grigoriev I."/>
            <person name="Martin F."/>
            <person name="Perotto S."/>
        </authorList>
    </citation>
    <scope>NUCLEOTIDE SEQUENCE [LARGE SCALE GENOMIC DNA]</scope>
    <source>
        <strain evidence="2 3">UAMH 7357</strain>
    </source>
</reference>
<evidence type="ECO:0000313" key="3">
    <source>
        <dbReference type="Proteomes" id="UP000235672"/>
    </source>
</evidence>
<sequence length="83" mass="9093">MPTAHTNTNNNNNSTNTSTNTSNKPTAHIPTSPLLARKSSTKKPRQPHPHRPRTGKLGSDPQDLCNQWPRKSCLNPAAIEESV</sequence>
<feature type="compositionally biased region" description="Basic residues" evidence="1">
    <location>
        <begin position="39"/>
        <end position="54"/>
    </location>
</feature>
<name>A0A2J6QG14_9HELO</name>
<evidence type="ECO:0000313" key="2">
    <source>
        <dbReference type="EMBL" id="PMD25196.1"/>
    </source>
</evidence>
<protein>
    <submittedName>
        <fullName evidence="2">Uncharacterized protein</fullName>
    </submittedName>
</protein>
<gene>
    <name evidence="2" type="ORF">NA56DRAFT_642969</name>
</gene>
<keyword evidence="3" id="KW-1185">Reference proteome</keyword>
<organism evidence="2 3">
    <name type="scientific">Hyaloscypha hepaticicola</name>
    <dbReference type="NCBI Taxonomy" id="2082293"/>
    <lineage>
        <taxon>Eukaryota</taxon>
        <taxon>Fungi</taxon>
        <taxon>Dikarya</taxon>
        <taxon>Ascomycota</taxon>
        <taxon>Pezizomycotina</taxon>
        <taxon>Leotiomycetes</taxon>
        <taxon>Helotiales</taxon>
        <taxon>Hyaloscyphaceae</taxon>
        <taxon>Hyaloscypha</taxon>
    </lineage>
</organism>